<evidence type="ECO:0000313" key="2">
    <source>
        <dbReference type="EMBL" id="KMZ64020.1"/>
    </source>
</evidence>
<evidence type="ECO:0000256" key="1">
    <source>
        <dbReference type="SAM" id="MobiDB-lite"/>
    </source>
</evidence>
<dbReference type="EMBL" id="LFYR01001193">
    <property type="protein sequence ID" value="KMZ64020.1"/>
    <property type="molecule type" value="Genomic_DNA"/>
</dbReference>
<dbReference type="InterPro" id="IPR011990">
    <property type="entry name" value="TPR-like_helical_dom_sf"/>
</dbReference>
<gene>
    <name evidence="2" type="ORF">ZOSMA_38G01310</name>
</gene>
<sequence length="301" mass="34586">MATAIGKIERAHEMYREGQYRKALEFYTEALSMTKTKPQKIALHSNRAACYLKLNDFIRVAEECTSVLEFDHQHTGALMLRAQTLVTLKEYQSALFDVSRLMELNPLSDDYRNLQARLRTQLSLATIPESLEELEEEEEDKEETKRVGGAEKEANKNEVETIEFTMNKESNNMEIIESLYSRARAARARDADVAKSLNYPKDKPEAAFLQTQIVKDGMEKNDVSGKINDAVVERKQSENNSASTTHPKGWEVIPKPKGHSRLDYSRWDQVEDDSSEEEDEEEEMQPQYRFRVKTAGIQPVK</sequence>
<dbReference type="Proteomes" id="UP000036987">
    <property type="component" value="Unassembled WGS sequence"/>
</dbReference>
<accession>A0A0K9P753</accession>
<dbReference type="SMART" id="SM00028">
    <property type="entry name" value="TPR"/>
    <property type="match status" value="3"/>
</dbReference>
<organism evidence="2 3">
    <name type="scientific">Zostera marina</name>
    <name type="common">Eelgrass</name>
    <dbReference type="NCBI Taxonomy" id="29655"/>
    <lineage>
        <taxon>Eukaryota</taxon>
        <taxon>Viridiplantae</taxon>
        <taxon>Streptophyta</taxon>
        <taxon>Embryophyta</taxon>
        <taxon>Tracheophyta</taxon>
        <taxon>Spermatophyta</taxon>
        <taxon>Magnoliopsida</taxon>
        <taxon>Liliopsida</taxon>
        <taxon>Zosteraceae</taxon>
        <taxon>Zostera</taxon>
    </lineage>
</organism>
<dbReference type="Gene3D" id="1.25.40.10">
    <property type="entry name" value="Tetratricopeptide repeat domain"/>
    <property type="match status" value="1"/>
</dbReference>
<feature type="compositionally biased region" description="Acidic residues" evidence="1">
    <location>
        <begin position="132"/>
        <end position="141"/>
    </location>
</feature>
<evidence type="ECO:0000313" key="3">
    <source>
        <dbReference type="Proteomes" id="UP000036987"/>
    </source>
</evidence>
<dbReference type="Pfam" id="PF12895">
    <property type="entry name" value="ANAPC3"/>
    <property type="match status" value="1"/>
</dbReference>
<dbReference type="AlphaFoldDB" id="A0A0K9P753"/>
<dbReference type="OMA" id="QHTGALM"/>
<proteinExistence type="predicted"/>
<feature type="region of interest" description="Disordered" evidence="1">
    <location>
        <begin position="132"/>
        <end position="154"/>
    </location>
</feature>
<name>A0A0K9P753_ZOSMR</name>
<comment type="caution">
    <text evidence="2">The sequence shown here is derived from an EMBL/GenBank/DDBJ whole genome shotgun (WGS) entry which is preliminary data.</text>
</comment>
<dbReference type="PANTHER" id="PTHR47541">
    <property type="entry name" value="TETRATRICOPEPTIDE REPEAT (TPR)-LIKE SUPERFAMILY PROTEIN"/>
    <property type="match status" value="1"/>
</dbReference>
<keyword evidence="3" id="KW-1185">Reference proteome</keyword>
<reference evidence="3" key="1">
    <citation type="journal article" date="2016" name="Nature">
        <title>The genome of the seagrass Zostera marina reveals angiosperm adaptation to the sea.</title>
        <authorList>
            <person name="Olsen J.L."/>
            <person name="Rouze P."/>
            <person name="Verhelst B."/>
            <person name="Lin Y.-C."/>
            <person name="Bayer T."/>
            <person name="Collen J."/>
            <person name="Dattolo E."/>
            <person name="De Paoli E."/>
            <person name="Dittami S."/>
            <person name="Maumus F."/>
            <person name="Michel G."/>
            <person name="Kersting A."/>
            <person name="Lauritano C."/>
            <person name="Lohaus R."/>
            <person name="Toepel M."/>
            <person name="Tonon T."/>
            <person name="Vanneste K."/>
            <person name="Amirebrahimi M."/>
            <person name="Brakel J."/>
            <person name="Bostroem C."/>
            <person name="Chovatia M."/>
            <person name="Grimwood J."/>
            <person name="Jenkins J.W."/>
            <person name="Jueterbock A."/>
            <person name="Mraz A."/>
            <person name="Stam W.T."/>
            <person name="Tice H."/>
            <person name="Bornberg-Bauer E."/>
            <person name="Green P.J."/>
            <person name="Pearson G.A."/>
            <person name="Procaccini G."/>
            <person name="Duarte C.M."/>
            <person name="Schmutz J."/>
            <person name="Reusch T.B.H."/>
            <person name="Van de Peer Y."/>
        </authorList>
    </citation>
    <scope>NUCLEOTIDE SEQUENCE [LARGE SCALE GENOMIC DNA]</scope>
    <source>
        <strain evidence="3">cv. Finnish</strain>
    </source>
</reference>
<feature type="compositionally biased region" description="Basic and acidic residues" evidence="1">
    <location>
        <begin position="142"/>
        <end position="154"/>
    </location>
</feature>
<dbReference type="PANTHER" id="PTHR47541:SF1">
    <property type="entry name" value="TETRATRICOPEPTIDE REPEAT (TPR)-LIKE SUPERFAMILY PROTEIN"/>
    <property type="match status" value="1"/>
</dbReference>
<protein>
    <submittedName>
        <fullName evidence="2">Uncharacterized protein</fullName>
    </submittedName>
</protein>
<dbReference type="InterPro" id="IPR019734">
    <property type="entry name" value="TPR_rpt"/>
</dbReference>
<dbReference type="OrthoDB" id="2942533at2759"/>
<dbReference type="SUPFAM" id="SSF48452">
    <property type="entry name" value="TPR-like"/>
    <property type="match status" value="1"/>
</dbReference>
<feature type="compositionally biased region" description="Basic and acidic residues" evidence="1">
    <location>
        <begin position="260"/>
        <end position="269"/>
    </location>
</feature>
<feature type="compositionally biased region" description="Acidic residues" evidence="1">
    <location>
        <begin position="270"/>
        <end position="284"/>
    </location>
</feature>
<feature type="region of interest" description="Disordered" evidence="1">
    <location>
        <begin position="233"/>
        <end position="301"/>
    </location>
</feature>